<accession>A0A835YMR4</accession>
<proteinExistence type="predicted"/>
<dbReference type="Proteomes" id="UP000664859">
    <property type="component" value="Unassembled WGS sequence"/>
</dbReference>
<evidence type="ECO:0000256" key="1">
    <source>
        <dbReference type="SAM" id="MobiDB-lite"/>
    </source>
</evidence>
<dbReference type="EMBL" id="JAFCMP010000535">
    <property type="protein sequence ID" value="KAG5176647.1"/>
    <property type="molecule type" value="Genomic_DNA"/>
</dbReference>
<evidence type="ECO:0000313" key="2">
    <source>
        <dbReference type="EMBL" id="KAG5176647.1"/>
    </source>
</evidence>
<evidence type="ECO:0000313" key="3">
    <source>
        <dbReference type="Proteomes" id="UP000664859"/>
    </source>
</evidence>
<feature type="region of interest" description="Disordered" evidence="1">
    <location>
        <begin position="33"/>
        <end position="56"/>
    </location>
</feature>
<comment type="caution">
    <text evidence="2">The sequence shown here is derived from an EMBL/GenBank/DDBJ whole genome shotgun (WGS) entry which is preliminary data.</text>
</comment>
<gene>
    <name evidence="2" type="ORF">JKP88DRAFT_249416</name>
</gene>
<reference evidence="2" key="1">
    <citation type="submission" date="2021-02" db="EMBL/GenBank/DDBJ databases">
        <title>First Annotated Genome of the Yellow-green Alga Tribonema minus.</title>
        <authorList>
            <person name="Mahan K.M."/>
        </authorList>
    </citation>
    <scope>NUCLEOTIDE SEQUENCE</scope>
    <source>
        <strain evidence="2">UTEX B ZZ1240</strain>
    </source>
</reference>
<sequence>MADMAAAREARAAEERALAYMAYREAARKQRKKERRIANAAKEQVSTKPVGAADTAPAPVNTYTFPKPPRPMHVEDVIIEYIPASGHMADMEALREARARQKHALAYMGYREAERKQRTEEQRAANAANKQVKDLTLYELMMQFMKWGYDIVDQVVTQDAYVYEQRALKVPMFECRLMMKYGTSTPPFIEVCSGTIVPPAQQTSLTAPQRVLVVEPQMSLNAPQPVLAVAHQSSPTAWPVLAAAQQSSPTDQPERAEPHAALTCVNTKQCSNSQIEKPLTSFNYDKSSKDELRCYCRECEALMRRLQTRCGFISHLVSNFKGSSKQRGMDRHELTTATFAAICIICSNLQRAG</sequence>
<name>A0A835YMR4_9STRA</name>
<organism evidence="2 3">
    <name type="scientific">Tribonema minus</name>
    <dbReference type="NCBI Taxonomy" id="303371"/>
    <lineage>
        <taxon>Eukaryota</taxon>
        <taxon>Sar</taxon>
        <taxon>Stramenopiles</taxon>
        <taxon>Ochrophyta</taxon>
        <taxon>PX clade</taxon>
        <taxon>Xanthophyceae</taxon>
        <taxon>Tribonematales</taxon>
        <taxon>Tribonemataceae</taxon>
        <taxon>Tribonema</taxon>
    </lineage>
</organism>
<protein>
    <submittedName>
        <fullName evidence="2">Uncharacterized protein</fullName>
    </submittedName>
</protein>
<dbReference type="AlphaFoldDB" id="A0A835YMR4"/>
<keyword evidence="3" id="KW-1185">Reference proteome</keyword>